<dbReference type="EMBL" id="JADOER010000004">
    <property type="protein sequence ID" value="MBT9311106.1"/>
    <property type="molecule type" value="Genomic_DNA"/>
</dbReference>
<keyword evidence="2" id="KW-1185">Reference proteome</keyword>
<gene>
    <name evidence="1" type="ORF">IXB28_02715</name>
</gene>
<organism evidence="1 2">
    <name type="scientific">Leptothoe kymatousa TAU-MAC 1615</name>
    <dbReference type="NCBI Taxonomy" id="2364775"/>
    <lineage>
        <taxon>Bacteria</taxon>
        <taxon>Bacillati</taxon>
        <taxon>Cyanobacteriota</taxon>
        <taxon>Cyanophyceae</taxon>
        <taxon>Nodosilineales</taxon>
        <taxon>Cymatolegaceae</taxon>
        <taxon>Leptothoe</taxon>
        <taxon>Leptothoe kymatousa</taxon>
    </lineage>
</organism>
<comment type="caution">
    <text evidence="1">The sequence shown here is derived from an EMBL/GenBank/DDBJ whole genome shotgun (WGS) entry which is preliminary data.</text>
</comment>
<sequence length="60" mass="6337">MIYKIMLQPSNALLFYKALGKSLGGKPNRINTTLKDQQIGGGVSTPMSDEVGGFGFSTAS</sequence>
<proteinExistence type="predicted"/>
<dbReference type="Proteomes" id="UP001196661">
    <property type="component" value="Unassembled WGS sequence"/>
</dbReference>
<protein>
    <submittedName>
        <fullName evidence="1">Uncharacterized protein</fullName>
    </submittedName>
</protein>
<accession>A0ABS5XZV4</accession>
<reference evidence="1 2" key="1">
    <citation type="journal article" date="2021" name="Mar. Drugs">
        <title>Genome Reduction and Secondary Metabolism of the Marine Sponge-Associated Cyanobacterium Leptothoe.</title>
        <authorList>
            <person name="Konstantinou D."/>
            <person name="Popin R.V."/>
            <person name="Fewer D.P."/>
            <person name="Sivonen K."/>
            <person name="Gkelis S."/>
        </authorList>
    </citation>
    <scope>NUCLEOTIDE SEQUENCE [LARGE SCALE GENOMIC DNA]</scope>
    <source>
        <strain evidence="1 2">TAU-MAC 1615</strain>
    </source>
</reference>
<name>A0ABS5XZV4_9CYAN</name>
<evidence type="ECO:0000313" key="2">
    <source>
        <dbReference type="Proteomes" id="UP001196661"/>
    </source>
</evidence>
<evidence type="ECO:0000313" key="1">
    <source>
        <dbReference type="EMBL" id="MBT9311106.1"/>
    </source>
</evidence>